<comment type="caution">
    <text evidence="1">The sequence shown here is derived from an EMBL/GenBank/DDBJ whole genome shotgun (WGS) entry which is preliminary data.</text>
</comment>
<sequence length="64" mass="7317">MKLYKFRDLSLKDQMRIEVDFGGEPVEIDEEEIDNIIYHSFKHGPGSYSAASITAAKEIKQLLT</sequence>
<evidence type="ECO:0000313" key="1">
    <source>
        <dbReference type="EMBL" id="KKL48314.1"/>
    </source>
</evidence>
<protein>
    <submittedName>
        <fullName evidence="1">Uncharacterized protein</fullName>
    </submittedName>
</protein>
<name>A0A0F9CGU7_9ZZZZ</name>
<accession>A0A0F9CGU7</accession>
<organism evidence="1">
    <name type="scientific">marine sediment metagenome</name>
    <dbReference type="NCBI Taxonomy" id="412755"/>
    <lineage>
        <taxon>unclassified sequences</taxon>
        <taxon>metagenomes</taxon>
        <taxon>ecological metagenomes</taxon>
    </lineage>
</organism>
<proteinExistence type="predicted"/>
<dbReference type="EMBL" id="LAZR01033357">
    <property type="protein sequence ID" value="KKL48314.1"/>
    <property type="molecule type" value="Genomic_DNA"/>
</dbReference>
<dbReference type="AlphaFoldDB" id="A0A0F9CGU7"/>
<reference evidence="1" key="1">
    <citation type="journal article" date="2015" name="Nature">
        <title>Complex archaea that bridge the gap between prokaryotes and eukaryotes.</title>
        <authorList>
            <person name="Spang A."/>
            <person name="Saw J.H."/>
            <person name="Jorgensen S.L."/>
            <person name="Zaremba-Niedzwiedzka K."/>
            <person name="Martijn J."/>
            <person name="Lind A.E."/>
            <person name="van Eijk R."/>
            <person name="Schleper C."/>
            <person name="Guy L."/>
            <person name="Ettema T.J."/>
        </authorList>
    </citation>
    <scope>NUCLEOTIDE SEQUENCE</scope>
</reference>
<gene>
    <name evidence="1" type="ORF">LCGC14_2326720</name>
</gene>